<dbReference type="EMBL" id="PP511394">
    <property type="protein sequence ID" value="XCD03869.1"/>
    <property type="molecule type" value="Genomic_DNA"/>
</dbReference>
<evidence type="ECO:0000313" key="2">
    <source>
        <dbReference type="EMBL" id="XCD03869.1"/>
    </source>
</evidence>
<dbReference type="Pfam" id="PF23343">
    <property type="entry name" value="REP_ORF2-G2P"/>
    <property type="match status" value="1"/>
</dbReference>
<sequence length="262" mass="31025">MKSFNAKIKWYDDSHFKITTYNYENRCDFEKLDKKKEDSDYSFVPGLHDVISDTKRSILSSHNRAKNMIYDYARSNDFEYFVTLTFNPDLVDSFNYCEVSQKLSQWLNNVRKRYSPNLRYLFVPELHKSGRYHFHGLIGCIGTLRLVDSGMYTPDGKTIYNLGNYRLGFTTATAITDKQRTATYIGKYITKELSGHIKGKKHYWASRNLNLPEEEILTVEDLNKMGFDKEFLENNCLYSREVTYDIDGRERRVNYYEFEKES</sequence>
<name>A0AAU8AWR1_9VIRU</name>
<feature type="domain" description="Replication-associated protein ORF2/G2P" evidence="1">
    <location>
        <begin position="80"/>
        <end position="192"/>
    </location>
</feature>
<reference evidence="2" key="1">
    <citation type="submission" date="2024-03" db="EMBL/GenBank/DDBJ databases">
        <title>Diverse circular DNA viruses in blood, oral, and fecal samples of captive lemurs.</title>
        <authorList>
            <person name="Paietta E.N."/>
            <person name="Kraberger S."/>
            <person name="Lund M.C."/>
            <person name="Custer J.M."/>
            <person name="Vargas K.M."/>
            <person name="Ehmke E.E."/>
            <person name="Yoder A.D."/>
            <person name="Varsani A."/>
        </authorList>
    </citation>
    <scope>NUCLEOTIDE SEQUENCE</scope>
    <source>
        <strain evidence="2">Duke_21_41</strain>
    </source>
</reference>
<proteinExistence type="predicted"/>
<evidence type="ECO:0000259" key="1">
    <source>
        <dbReference type="Pfam" id="PF23343"/>
    </source>
</evidence>
<accession>A0AAU8AWR1</accession>
<dbReference type="InterPro" id="IPR056906">
    <property type="entry name" value="ORF2/G2P_dom"/>
</dbReference>
<organism evidence="2">
    <name type="scientific">Dulem virus 66</name>
    <dbReference type="NCBI Taxonomy" id="3145777"/>
    <lineage>
        <taxon>Viruses</taxon>
        <taxon>Monodnaviria</taxon>
        <taxon>Loebvirae</taxon>
        <taxon>Hofneiviricota</taxon>
        <taxon>Faserviricetes</taxon>
        <taxon>Tubulavirales</taxon>
        <taxon>Inoviridae</taxon>
        <taxon>Inovirus</taxon>
    </lineage>
</organism>
<protein>
    <submittedName>
        <fullName evidence="2">Replication protein</fullName>
    </submittedName>
</protein>